<reference evidence="3" key="1">
    <citation type="submission" date="2012-11" db="EMBL/GenBank/DDBJ databases">
        <title>Permanent draft genomes of Rhodopirellula europaea strain SH398 and 6C.</title>
        <authorList>
            <person name="Richter M."/>
            <person name="Richter-Heitmann T."/>
            <person name="Frank C."/>
            <person name="Harder J."/>
            <person name="Glockner F.O."/>
        </authorList>
    </citation>
    <scope>NUCLEOTIDE SEQUENCE</scope>
    <source>
        <strain evidence="3">6C</strain>
    </source>
</reference>
<dbReference type="CDD" id="cd03144">
    <property type="entry name" value="GATase1_ScBLP_like"/>
    <property type="match status" value="1"/>
</dbReference>
<dbReference type="EMBL" id="ANMO01000232">
    <property type="protein sequence ID" value="EMB14081.1"/>
    <property type="molecule type" value="Genomic_DNA"/>
</dbReference>
<accession>M2A3Z4</accession>
<dbReference type="InterPro" id="IPR029062">
    <property type="entry name" value="Class_I_gatase-like"/>
</dbReference>
<feature type="compositionally biased region" description="Basic and acidic residues" evidence="1">
    <location>
        <begin position="1"/>
        <end position="10"/>
    </location>
</feature>
<feature type="domain" description="Biotin-protein ligase N-terminal" evidence="2">
    <location>
        <begin position="95"/>
        <end position="204"/>
    </location>
</feature>
<name>M2A3Z4_9BACT</name>
<comment type="caution">
    <text evidence="3">The sequence shown here is derived from an EMBL/GenBank/DDBJ whole genome shotgun (WGS) entry which is preliminary data.</text>
</comment>
<sequence length="329" mass="35880">MRRVGDRHMSFPETGTNSQAANSNRRCRGKLPVELTDRLNEVDAATNYPRREPNAMKHVQLVDRRQSIGRAMRYFGGMLCLLLVSGSAFGEQCVRVAVFEGSGVGPSSEKLIKALKEDSGDRYEIDRITVDDIAEGKLAEFDVLVHPGGSGGKQGRALGEEGRSTVRDFVREGGGFLGVCAGAYLATNDYSWSLGLIDAKVVDRKHWARGNGAVDLELSKPGVAFFALDEPAAEIHYAQGPLLGRREWDDPEVPDYESLAIYASEIAKKGAPEGVMKGTSAAVRCAYGDGRVFCFGPHPELTDGLEHWIPIVVEWLADERHATNTTATR</sequence>
<dbReference type="PANTHER" id="PTHR40469">
    <property type="entry name" value="SECRETED GLYCOSYL HYDROLASE"/>
    <property type="match status" value="1"/>
</dbReference>
<evidence type="ECO:0000259" key="2">
    <source>
        <dbReference type="Pfam" id="PF09825"/>
    </source>
</evidence>
<reference evidence="3" key="2">
    <citation type="journal article" date="2013" name="Mar. Genomics">
        <title>Expression of sulfatases in Rhodopirellula baltica and the diversity of sulfatases in the genus Rhodopirellula.</title>
        <authorList>
            <person name="Wegner C.E."/>
            <person name="Richter-Heitmann T."/>
            <person name="Klindworth A."/>
            <person name="Klockow C."/>
            <person name="Richter M."/>
            <person name="Achstetter T."/>
            <person name="Glockner F.O."/>
            <person name="Harder J."/>
        </authorList>
    </citation>
    <scope>NUCLEOTIDE SEQUENCE [LARGE SCALE GENOMIC DNA]</scope>
    <source>
        <strain evidence="3">6C</strain>
    </source>
</reference>
<dbReference type="Proteomes" id="UP000011529">
    <property type="component" value="Unassembled WGS sequence"/>
</dbReference>
<gene>
    <name evidence="3" type="ORF">RE6C_05165</name>
</gene>
<evidence type="ECO:0000256" key="1">
    <source>
        <dbReference type="SAM" id="MobiDB-lite"/>
    </source>
</evidence>
<proteinExistence type="predicted"/>
<evidence type="ECO:0000313" key="4">
    <source>
        <dbReference type="Proteomes" id="UP000011529"/>
    </source>
</evidence>
<dbReference type="PANTHER" id="PTHR40469:SF2">
    <property type="entry name" value="GALACTOSE-BINDING DOMAIN-LIKE SUPERFAMILY PROTEIN"/>
    <property type="match status" value="1"/>
</dbReference>
<organism evidence="3 4">
    <name type="scientific">Rhodopirellula europaea 6C</name>
    <dbReference type="NCBI Taxonomy" id="1263867"/>
    <lineage>
        <taxon>Bacteria</taxon>
        <taxon>Pseudomonadati</taxon>
        <taxon>Planctomycetota</taxon>
        <taxon>Planctomycetia</taxon>
        <taxon>Pirellulales</taxon>
        <taxon>Pirellulaceae</taxon>
        <taxon>Rhodopirellula</taxon>
    </lineage>
</organism>
<keyword evidence="3" id="KW-0436">Ligase</keyword>
<dbReference type="Pfam" id="PF09825">
    <property type="entry name" value="BPL_N"/>
    <property type="match status" value="1"/>
</dbReference>
<protein>
    <submittedName>
        <fullName evidence="3">Biotin apo-protein ligase-related protein</fullName>
    </submittedName>
</protein>
<dbReference type="AlphaFoldDB" id="M2A3Z4"/>
<evidence type="ECO:0000313" key="3">
    <source>
        <dbReference type="EMBL" id="EMB14081.1"/>
    </source>
</evidence>
<feature type="compositionally biased region" description="Polar residues" evidence="1">
    <location>
        <begin position="13"/>
        <end position="24"/>
    </location>
</feature>
<dbReference type="InterPro" id="IPR019197">
    <property type="entry name" value="Biotin-prot_ligase_N"/>
</dbReference>
<dbReference type="SUPFAM" id="SSF52317">
    <property type="entry name" value="Class I glutamine amidotransferase-like"/>
    <property type="match status" value="1"/>
</dbReference>
<dbReference type="Gene3D" id="3.40.50.880">
    <property type="match status" value="1"/>
</dbReference>
<keyword evidence="4" id="KW-1185">Reference proteome</keyword>
<dbReference type="GO" id="GO:0016874">
    <property type="term" value="F:ligase activity"/>
    <property type="evidence" value="ECO:0007669"/>
    <property type="project" value="UniProtKB-KW"/>
</dbReference>
<feature type="region of interest" description="Disordered" evidence="1">
    <location>
        <begin position="1"/>
        <end position="27"/>
    </location>
</feature>
<dbReference type="PATRIC" id="fig|1263867.3.peg.5531"/>